<proteinExistence type="inferred from homology"/>
<dbReference type="PANTHER" id="PTHR37817">
    <property type="entry name" value="N-ACETYLTRANSFERASE EIS"/>
    <property type="match status" value="1"/>
</dbReference>
<dbReference type="FunFam" id="3.40.630.30:FF:000112">
    <property type="entry name" value="N-acetyltransferase Eis"/>
    <property type="match status" value="1"/>
</dbReference>
<evidence type="ECO:0000256" key="3">
    <source>
        <dbReference type="ARBA" id="ARBA00023315"/>
    </source>
</evidence>
<evidence type="ECO:0000313" key="6">
    <source>
        <dbReference type="Proteomes" id="UP000078468"/>
    </source>
</evidence>
<dbReference type="GO" id="GO:0034069">
    <property type="term" value="F:aminoglycoside N-acetyltransferase activity"/>
    <property type="evidence" value="ECO:0007669"/>
    <property type="project" value="TreeGrafter"/>
</dbReference>
<comment type="subunit">
    <text evidence="4">Homohexamer; trimer of dimers.</text>
</comment>
<dbReference type="HAMAP" id="MF_01812">
    <property type="entry name" value="Eis"/>
    <property type="match status" value="1"/>
</dbReference>
<evidence type="ECO:0000256" key="1">
    <source>
        <dbReference type="ARBA" id="ARBA00009213"/>
    </source>
</evidence>
<reference evidence="5 6" key="1">
    <citation type="submission" date="2016-05" db="EMBL/GenBank/DDBJ databases">
        <title>Non-Contiguous Finished Genome Sequence of Streptomyces parvulus 2297 Integrated Site-Specifically with Actinophage R4.</title>
        <authorList>
            <person name="Nishizawa T."/>
            <person name="Miura T."/>
            <person name="Harada C."/>
            <person name="Guo Y."/>
            <person name="Narisawa K."/>
            <person name="Ohta H."/>
            <person name="Takahashi H."/>
            <person name="Shirai M."/>
        </authorList>
    </citation>
    <scope>NUCLEOTIDE SEQUENCE [LARGE SCALE GENOMIC DNA]</scope>
    <source>
        <strain evidence="5 6">2297</strain>
    </source>
</reference>
<dbReference type="FunFam" id="3.40.630.30:FF:000158">
    <property type="entry name" value="Uncharacterized N-acetyltransferase B9W62_25615"/>
    <property type="match status" value="1"/>
</dbReference>
<dbReference type="GO" id="GO:0030649">
    <property type="term" value="P:aminoglycoside antibiotic catabolic process"/>
    <property type="evidence" value="ECO:0007669"/>
    <property type="project" value="TreeGrafter"/>
</dbReference>
<organism evidence="5 6">
    <name type="scientific">Streptomyces parvulus</name>
    <dbReference type="NCBI Taxonomy" id="146923"/>
    <lineage>
        <taxon>Bacteria</taxon>
        <taxon>Bacillati</taxon>
        <taxon>Actinomycetota</taxon>
        <taxon>Actinomycetes</taxon>
        <taxon>Kitasatosporales</taxon>
        <taxon>Streptomycetaceae</taxon>
        <taxon>Streptomyces</taxon>
    </lineage>
</organism>
<evidence type="ECO:0000256" key="4">
    <source>
        <dbReference type="HAMAP-Rule" id="MF_01812"/>
    </source>
</evidence>
<evidence type="ECO:0000313" key="5">
    <source>
        <dbReference type="EMBL" id="ANJ08223.1"/>
    </source>
</evidence>
<name>A0A191UZY0_9ACTN</name>
<dbReference type="Pfam" id="PF13530">
    <property type="entry name" value="SCP2_2"/>
    <property type="match status" value="1"/>
</dbReference>
<dbReference type="InterPro" id="IPR022902">
    <property type="entry name" value="NAcTrfase_Eis"/>
</dbReference>
<dbReference type="GeneID" id="91306247"/>
<evidence type="ECO:0000256" key="2">
    <source>
        <dbReference type="ARBA" id="ARBA00022679"/>
    </source>
</evidence>
<accession>A0A191UZY0</accession>
<dbReference type="InterPro" id="IPR041380">
    <property type="entry name" value="Acetyltransf_17"/>
</dbReference>
<sequence length="418" mass="45819">MTRPADIDVRPVTEADFPDWNRALNTGFLMPPAVARAQLDARREQFVPGRTLGAFDGKRCVATFRSFDQEITAVGGALVPADAVSNVTVTPTHRRRGLLTRMMAQDLAAAKERGDVVSTLIAAEYPIYGRYGYGPATTMTEWTVDVPRAGLDPRARIPADGGRIDLVDGEDVRDLGPGLHERVRRSQPGAVSRPELWWRARTGVVSTNGTPWTEPFYAVYRSADGEVEGMVSYRADDHWGDAKQPLETATVEWLLAATPAAERALWHFLCSIDWITTVKSGWRSPDDLLPHLLPDPRAARVVTQADWLWVRILDVVRALEARTYEGRGSVVLEVGDRAGLTGGRWRLEAGPDGASCTATTGSADLALDVGELGTLWLGDESAVRLAALGRVREERAGAARVVDALLRTSRRPWCPDMF</sequence>
<dbReference type="RefSeq" id="WP_064728600.1">
    <property type="nucleotide sequence ID" value="NZ_BMRX01000021.1"/>
</dbReference>
<dbReference type="InterPro" id="IPR016181">
    <property type="entry name" value="Acyl_CoA_acyltransferase"/>
</dbReference>
<dbReference type="PROSITE" id="PS51186">
    <property type="entry name" value="GNAT"/>
    <property type="match status" value="1"/>
</dbReference>
<gene>
    <name evidence="5" type="ORF">Spa2297_15255</name>
</gene>
<keyword evidence="2 4" id="KW-0808">Transferase</keyword>
<dbReference type="InterPro" id="IPR051554">
    <property type="entry name" value="Acetyltransferase_Eis"/>
</dbReference>
<dbReference type="InterPro" id="IPR036527">
    <property type="entry name" value="SCP2_sterol-bd_dom_sf"/>
</dbReference>
<comment type="caution">
    <text evidence="4">Lacks conserved residue(s) required for the propagation of feature annotation.</text>
</comment>
<keyword evidence="3 4" id="KW-0012">Acyltransferase</keyword>
<feature type="active site" description="Proton acceptor; via carboxylate" evidence="4">
    <location>
        <position position="418"/>
    </location>
</feature>
<feature type="binding site" evidence="4">
    <location>
        <begin position="87"/>
        <end position="89"/>
    </location>
    <ligand>
        <name>acetyl-CoA</name>
        <dbReference type="ChEBI" id="CHEBI:57288"/>
    </ligand>
</feature>
<dbReference type="Pfam" id="PF13527">
    <property type="entry name" value="Acetyltransf_9"/>
    <property type="match status" value="1"/>
</dbReference>
<dbReference type="EMBL" id="CP015866">
    <property type="protein sequence ID" value="ANJ08223.1"/>
    <property type="molecule type" value="Genomic_DNA"/>
</dbReference>
<dbReference type="Pfam" id="PF17668">
    <property type="entry name" value="Acetyltransf_17"/>
    <property type="match status" value="1"/>
</dbReference>
<dbReference type="Gene3D" id="3.30.1050.10">
    <property type="entry name" value="SCP2 sterol-binding domain"/>
    <property type="match status" value="1"/>
</dbReference>
<dbReference type="Gene3D" id="3.40.630.30">
    <property type="match status" value="2"/>
</dbReference>
<dbReference type="AlphaFoldDB" id="A0A191UZY0"/>
<dbReference type="SUPFAM" id="SSF55729">
    <property type="entry name" value="Acyl-CoA N-acyltransferases (Nat)"/>
    <property type="match status" value="1"/>
</dbReference>
<dbReference type="NCBIfam" id="NF002367">
    <property type="entry name" value="PRK01346.1-4"/>
    <property type="match status" value="1"/>
</dbReference>
<feature type="binding site" evidence="4">
    <location>
        <begin position="95"/>
        <end position="100"/>
    </location>
    <ligand>
        <name>acetyl-CoA</name>
        <dbReference type="ChEBI" id="CHEBI:57288"/>
    </ligand>
</feature>
<dbReference type="PANTHER" id="PTHR37817:SF1">
    <property type="entry name" value="N-ACETYLTRANSFERASE EIS"/>
    <property type="match status" value="1"/>
</dbReference>
<dbReference type="InterPro" id="IPR000182">
    <property type="entry name" value="GNAT_dom"/>
</dbReference>
<dbReference type="Proteomes" id="UP000078468">
    <property type="component" value="Chromosome"/>
</dbReference>
<protein>
    <submittedName>
        <fullName evidence="5">Uncharacterized protein</fullName>
    </submittedName>
</protein>
<dbReference type="InterPro" id="IPR025559">
    <property type="entry name" value="Eis_dom"/>
</dbReference>
<dbReference type="SUPFAM" id="SSF55718">
    <property type="entry name" value="SCP-like"/>
    <property type="match status" value="1"/>
</dbReference>
<feature type="active site" description="Proton donor" evidence="4">
    <location>
        <position position="128"/>
    </location>
</feature>
<comment type="similarity">
    <text evidence="1 4">Belongs to the acetyltransferase Eis family.</text>
</comment>
<dbReference type="KEGG" id="spav:Spa2297_15255"/>